<dbReference type="Pfam" id="PF00135">
    <property type="entry name" value="COesterase"/>
    <property type="match status" value="1"/>
</dbReference>
<dbReference type="PROSITE" id="PS00122">
    <property type="entry name" value="CARBOXYLESTERASE_B_1"/>
    <property type="match status" value="1"/>
</dbReference>
<sequence>MVKILALALAALLAVPVVPTENPLVVRIEQGEIRGVDLGDYQEYNGIPYAAPPVGALRWRSPQPAAAWTGVRDASALGPRCAQAESITGTTATDEEDCLYLNVTTPTAGGPRKSVMVWLHGGGFVEGSGGEYDPHRLAVRGEVVVVTINYRLGIFGNFGFPGLEGSGTFGLEDQQAALRWVRRNAAAFGGDSGNITLFGQSAGGQSICAQLAAPAAAGLFQRAIIQSSLCTSAIPANALAPGLPTVSPWEAPGSVAVRGKAVAATLGCSTVDCLRREKAATDLMPHFGKFAGLSYGSTTLPENPATVLAGGGAHDVPMLSGSTRDEMTYLQGIIDHATQPLTPRQYLDYLADAFGAEAGRVADRYPLSKSIPPSRAWAAVTTDSAFACPTLKRNQAFARRSPTYAYEFADHTAPPTLPPVTYPYGAYHSADALYLFDFRDGVTSPALTSAQQRLADSMISYWSTFARTGNPNTPGLPRWQQLRPTDVAVQSLAHGIRRTNVSRAHNCDLWATIEL</sequence>
<dbReference type="Proteomes" id="UP000295075">
    <property type="component" value="Unassembled WGS sequence"/>
</dbReference>
<reference evidence="5 6" key="1">
    <citation type="submission" date="2019-03" db="EMBL/GenBank/DDBJ databases">
        <title>Draft genome sequences of novel Actinobacteria.</title>
        <authorList>
            <person name="Sahin N."/>
            <person name="Ay H."/>
            <person name="Saygin H."/>
        </authorList>
    </citation>
    <scope>NUCLEOTIDE SEQUENCE [LARGE SCALE GENOMIC DNA]</scope>
    <source>
        <strain evidence="5 6">JCM 30547</strain>
    </source>
</reference>
<comment type="similarity">
    <text evidence="1 3">Belongs to the type-B carboxylesterase/lipase family.</text>
</comment>
<name>A0A4R4Q2Z8_9ACTN</name>
<keyword evidence="3" id="KW-0732">Signal</keyword>
<keyword evidence="2 3" id="KW-0378">Hydrolase</keyword>
<evidence type="ECO:0000256" key="1">
    <source>
        <dbReference type="ARBA" id="ARBA00005964"/>
    </source>
</evidence>
<dbReference type="GO" id="GO:0016787">
    <property type="term" value="F:hydrolase activity"/>
    <property type="evidence" value="ECO:0007669"/>
    <property type="project" value="UniProtKB-KW"/>
</dbReference>
<dbReference type="AlphaFoldDB" id="A0A4R4Q2Z8"/>
<dbReference type="PANTHER" id="PTHR11559">
    <property type="entry name" value="CARBOXYLESTERASE"/>
    <property type="match status" value="1"/>
</dbReference>
<keyword evidence="6" id="KW-1185">Reference proteome</keyword>
<dbReference type="InterPro" id="IPR002018">
    <property type="entry name" value="CarbesteraseB"/>
</dbReference>
<protein>
    <recommendedName>
        <fullName evidence="3">Carboxylic ester hydrolase</fullName>
        <ecNumber evidence="3">3.1.1.-</ecNumber>
    </recommendedName>
</protein>
<comment type="caution">
    <text evidence="5">The sequence shown here is derived from an EMBL/GenBank/DDBJ whole genome shotgun (WGS) entry which is preliminary data.</text>
</comment>
<dbReference type="InterPro" id="IPR019826">
    <property type="entry name" value="Carboxylesterase_B_AS"/>
</dbReference>
<evidence type="ECO:0000256" key="2">
    <source>
        <dbReference type="ARBA" id="ARBA00022801"/>
    </source>
</evidence>
<evidence type="ECO:0000313" key="6">
    <source>
        <dbReference type="Proteomes" id="UP000295075"/>
    </source>
</evidence>
<dbReference type="InterPro" id="IPR050309">
    <property type="entry name" value="Type-B_Carboxylest/Lipase"/>
</dbReference>
<evidence type="ECO:0000256" key="3">
    <source>
        <dbReference type="RuleBase" id="RU361235"/>
    </source>
</evidence>
<dbReference type="InterPro" id="IPR029058">
    <property type="entry name" value="AB_hydrolase_fold"/>
</dbReference>
<dbReference type="OrthoDB" id="3199405at2"/>
<organism evidence="5 6">
    <name type="scientific">Kribbella albertanoniae</name>
    <dbReference type="NCBI Taxonomy" id="1266829"/>
    <lineage>
        <taxon>Bacteria</taxon>
        <taxon>Bacillati</taxon>
        <taxon>Actinomycetota</taxon>
        <taxon>Actinomycetes</taxon>
        <taxon>Propionibacteriales</taxon>
        <taxon>Kribbellaceae</taxon>
        <taxon>Kribbella</taxon>
    </lineage>
</organism>
<evidence type="ECO:0000259" key="4">
    <source>
        <dbReference type="Pfam" id="PF00135"/>
    </source>
</evidence>
<evidence type="ECO:0000313" key="5">
    <source>
        <dbReference type="EMBL" id="TDC29229.1"/>
    </source>
</evidence>
<dbReference type="Gene3D" id="3.40.50.1820">
    <property type="entry name" value="alpha/beta hydrolase"/>
    <property type="match status" value="1"/>
</dbReference>
<feature type="chain" id="PRO_5039741770" description="Carboxylic ester hydrolase" evidence="3">
    <location>
        <begin position="20"/>
        <end position="515"/>
    </location>
</feature>
<feature type="domain" description="Carboxylesterase type B" evidence="4">
    <location>
        <begin position="24"/>
        <end position="510"/>
    </location>
</feature>
<dbReference type="SUPFAM" id="SSF53474">
    <property type="entry name" value="alpha/beta-Hydrolases"/>
    <property type="match status" value="1"/>
</dbReference>
<accession>A0A4R4Q2Z8</accession>
<dbReference type="EC" id="3.1.1.-" evidence="3"/>
<gene>
    <name evidence="5" type="ORF">E1261_16335</name>
</gene>
<feature type="signal peptide" evidence="3">
    <location>
        <begin position="1"/>
        <end position="19"/>
    </location>
</feature>
<dbReference type="RefSeq" id="WP_132407519.1">
    <property type="nucleotide sequence ID" value="NZ_SMKA01000063.1"/>
</dbReference>
<proteinExistence type="inferred from homology"/>
<dbReference type="EMBL" id="SMKA01000063">
    <property type="protein sequence ID" value="TDC29229.1"/>
    <property type="molecule type" value="Genomic_DNA"/>
</dbReference>